<evidence type="ECO:0000313" key="3">
    <source>
        <dbReference type="Proteomes" id="UP000075430"/>
    </source>
</evidence>
<keyword evidence="3" id="KW-1185">Reference proteome</keyword>
<name>A0A150F9X6_9BACI</name>
<dbReference type="EMBL" id="LSBA01000005">
    <property type="protein sequence ID" value="KXZ22030.1"/>
    <property type="molecule type" value="Genomic_DNA"/>
</dbReference>
<keyword evidence="1" id="KW-0812">Transmembrane</keyword>
<dbReference type="STRING" id="1793963.AXI58_08500"/>
<reference evidence="3" key="1">
    <citation type="submission" date="2016-02" db="EMBL/GenBank/DDBJ databases">
        <authorList>
            <person name="Dunlap C."/>
        </authorList>
    </citation>
    <scope>NUCLEOTIDE SEQUENCE [LARGE SCALE GENOMIC DNA]</scope>
    <source>
        <strain evidence="3">NRRL B-41092</strain>
    </source>
</reference>
<evidence type="ECO:0000313" key="2">
    <source>
        <dbReference type="EMBL" id="KXZ22030.1"/>
    </source>
</evidence>
<evidence type="ECO:0000256" key="1">
    <source>
        <dbReference type="SAM" id="Phobius"/>
    </source>
</evidence>
<sequence length="89" mass="10684">MNNKEKKSVFLDLYELYEEGELEGGTLQWMEEHEPLFGTEVKNAKKQREDVVKAPADDARQIKYMKRCAYVLYGFFIVLSIWMTVWFYF</sequence>
<dbReference type="AlphaFoldDB" id="A0A150F9X6"/>
<comment type="caution">
    <text evidence="2">The sequence shown here is derived from an EMBL/GenBank/DDBJ whole genome shotgun (WGS) entry which is preliminary data.</text>
</comment>
<keyword evidence="1" id="KW-0472">Membrane</keyword>
<protein>
    <submittedName>
        <fullName evidence="2">Uncharacterized protein</fullName>
    </submittedName>
</protein>
<gene>
    <name evidence="2" type="ORF">AXI58_08500</name>
</gene>
<organism evidence="2 3">
    <name type="scientific">Bacillus nakamurai</name>
    <dbReference type="NCBI Taxonomy" id="1793963"/>
    <lineage>
        <taxon>Bacteria</taxon>
        <taxon>Bacillati</taxon>
        <taxon>Bacillota</taxon>
        <taxon>Bacilli</taxon>
        <taxon>Bacillales</taxon>
        <taxon>Bacillaceae</taxon>
        <taxon>Bacillus</taxon>
    </lineage>
</organism>
<accession>A0A150F9X6</accession>
<keyword evidence="1" id="KW-1133">Transmembrane helix</keyword>
<proteinExistence type="predicted"/>
<feature type="transmembrane region" description="Helical" evidence="1">
    <location>
        <begin position="70"/>
        <end position="88"/>
    </location>
</feature>
<dbReference type="RefSeq" id="WP_061520387.1">
    <property type="nucleotide sequence ID" value="NZ_JARLZY010000019.1"/>
</dbReference>
<dbReference type="Proteomes" id="UP000075430">
    <property type="component" value="Unassembled WGS sequence"/>
</dbReference>
<dbReference type="OrthoDB" id="2894770at2"/>